<sequence>MWECDPEMTTTIVNTYSMAGPMFTQALTSFFAAQCAMYGDHLWPEDATEKVLKDPDYDFVVIGAGSAGSVVANRLSEIPNWKVLLVEAGGNPTLNTETPQLFYNNMGTPQDWGYKTEPQNGACRAYKTKGCAWPRGKVLGGSSSINGMVYVRGNKADYDEWADAGNKGWSYEEVLSYFQKSENFLSELNESNKKYHSQGGYLNVIHEPELHDIEKVILKAGTELGLTNNSDYNGASQIGVAKVYMTIHKGKRHSTARAFLKPVKDRTNLHVIKNTLATKILFKPGTKTVNGVLLHKNGKDISVNVRKELILSGGSINSPQLLLLSGIGPKKHLEELNIDLIADLPVGENLQDHVFIPAFYTATAPVEFAGTVEKTSLNLVDLIVHGKGPLSVVQPHRVLAFINIIDPKSILPTTQYHFIVFPPKISDTLDLFDKHGSTDEVINKFREINNKCFTLIIYNTLLKPKSRGRILLKTKNPFDHPLIYANYFDNVQDMPIIIKSFQDYVLKFGDTKSFKDFGFKLNWIDLEACKSFDKNTVEFLDCYSREMTFSLYHPTSTCKMGPDDDKTAVVDPELKVHGIKGLRVIDASIMPIIVRGNTNAPTIMIGEKGADMIKNYWFEEKTVSS</sequence>
<dbReference type="Proteomes" id="UP000824533">
    <property type="component" value="Linkage Group LG20"/>
</dbReference>
<evidence type="ECO:0000313" key="1">
    <source>
        <dbReference type="EMBL" id="KAJ0173026.1"/>
    </source>
</evidence>
<reference evidence="1 2" key="1">
    <citation type="journal article" date="2021" name="Front. Genet.">
        <title>Chromosome-Level Genome Assembly Reveals Significant Gene Expansion in the Toll and IMD Signaling Pathways of Dendrolimus kikuchii.</title>
        <authorList>
            <person name="Zhou J."/>
            <person name="Wu P."/>
            <person name="Xiong Z."/>
            <person name="Liu N."/>
            <person name="Zhao N."/>
            <person name="Ji M."/>
            <person name="Qiu Y."/>
            <person name="Yang B."/>
        </authorList>
    </citation>
    <scope>NUCLEOTIDE SEQUENCE [LARGE SCALE GENOMIC DNA]</scope>
    <source>
        <strain evidence="1">Ann1</strain>
    </source>
</reference>
<gene>
    <name evidence="1" type="ORF">K1T71_011202</name>
</gene>
<dbReference type="EMBL" id="CM034406">
    <property type="protein sequence ID" value="KAJ0173026.1"/>
    <property type="molecule type" value="Genomic_DNA"/>
</dbReference>
<organism evidence="1 2">
    <name type="scientific">Dendrolimus kikuchii</name>
    <dbReference type="NCBI Taxonomy" id="765133"/>
    <lineage>
        <taxon>Eukaryota</taxon>
        <taxon>Metazoa</taxon>
        <taxon>Ecdysozoa</taxon>
        <taxon>Arthropoda</taxon>
        <taxon>Hexapoda</taxon>
        <taxon>Insecta</taxon>
        <taxon>Pterygota</taxon>
        <taxon>Neoptera</taxon>
        <taxon>Endopterygota</taxon>
        <taxon>Lepidoptera</taxon>
        <taxon>Glossata</taxon>
        <taxon>Ditrysia</taxon>
        <taxon>Bombycoidea</taxon>
        <taxon>Lasiocampidae</taxon>
        <taxon>Dendrolimus</taxon>
    </lineage>
</organism>
<protein>
    <submittedName>
        <fullName evidence="1">Uncharacterized protein</fullName>
    </submittedName>
</protein>
<evidence type="ECO:0000313" key="2">
    <source>
        <dbReference type="Proteomes" id="UP000824533"/>
    </source>
</evidence>
<keyword evidence="2" id="KW-1185">Reference proteome</keyword>
<name>A0ACC1CN63_9NEOP</name>
<comment type="caution">
    <text evidence="1">The sequence shown here is derived from an EMBL/GenBank/DDBJ whole genome shotgun (WGS) entry which is preliminary data.</text>
</comment>
<accession>A0ACC1CN63</accession>
<proteinExistence type="predicted"/>